<keyword evidence="4" id="KW-1185">Reference proteome</keyword>
<dbReference type="Gene3D" id="3.10.450.50">
    <property type="match status" value="1"/>
</dbReference>
<dbReference type="CDD" id="cd00667">
    <property type="entry name" value="ring_hydroxylating_dioxygenases_beta"/>
    <property type="match status" value="1"/>
</dbReference>
<evidence type="ECO:0000313" key="4">
    <source>
        <dbReference type="Proteomes" id="UP000018877"/>
    </source>
</evidence>
<sequence length="169" mass="20200">MKVPFDLYQEGIEFFLQEAELIDDGKFREWLELMTEDFTYRIPVRVTREKAAPTEFSDLASHMDETKNTMEMRVIRAYSEYNWAEDPVSRTRHFLTNFRATMDENAENVIQYKTNFLLYRGKFDLPTFQFLSGERHDTIRRVDGQWKISKRLILLDHATIPMNNLAIFI</sequence>
<dbReference type="InterPro" id="IPR032710">
    <property type="entry name" value="NTF2-like_dom_sf"/>
</dbReference>
<gene>
    <name evidence="3" type="ORF">BAVI_02084</name>
</gene>
<evidence type="ECO:0000256" key="2">
    <source>
        <dbReference type="ARBA" id="ARBA00023002"/>
    </source>
</evidence>
<dbReference type="GO" id="GO:0019380">
    <property type="term" value="P:3-phenylpropionate catabolic process"/>
    <property type="evidence" value="ECO:0007669"/>
    <property type="project" value="TreeGrafter"/>
</dbReference>
<dbReference type="InterPro" id="IPR000391">
    <property type="entry name" value="Rng_hydr_dOase-bsu"/>
</dbReference>
<comment type="caution">
    <text evidence="3">The sequence shown here is derived from an EMBL/GenBank/DDBJ whole genome shotgun (WGS) entry which is preliminary data.</text>
</comment>
<dbReference type="NCBIfam" id="NF007479">
    <property type="entry name" value="PRK10069.1"/>
    <property type="match status" value="1"/>
</dbReference>
<proteinExistence type="inferred from homology"/>
<dbReference type="PANTHER" id="PTHR41534">
    <property type="entry name" value="BLR3401 PROTEIN"/>
    <property type="match status" value="1"/>
</dbReference>
<dbReference type="Proteomes" id="UP000018877">
    <property type="component" value="Unassembled WGS sequence"/>
</dbReference>
<dbReference type="AlphaFoldDB" id="A0AB94ITU1"/>
<dbReference type="GO" id="GO:0051213">
    <property type="term" value="F:dioxygenase activity"/>
    <property type="evidence" value="ECO:0007669"/>
    <property type="project" value="UniProtKB-KW"/>
</dbReference>
<dbReference type="SUPFAM" id="SSF54427">
    <property type="entry name" value="NTF2-like"/>
    <property type="match status" value="1"/>
</dbReference>
<dbReference type="PANTHER" id="PTHR41534:SF2">
    <property type="entry name" value="3-PHENYLPROPIONATE_CINNAMIC ACID DIOXYGENASE SUBUNIT BETA"/>
    <property type="match status" value="1"/>
</dbReference>
<reference evidence="3 4" key="1">
    <citation type="journal article" date="2014" name="Environ. Microbiol.">
        <title>The nitrate-ammonifying and nosZ-carrying bacterium Bacillus vireti is a potent source and sink for nitric and nitrous oxide under high nitrate conditions.</title>
        <authorList>
            <person name="Mania D."/>
            <person name="Heylen K."/>
            <person name="van Spanning R.J."/>
            <person name="Frostegard A."/>
        </authorList>
    </citation>
    <scope>NUCLEOTIDE SEQUENCE [LARGE SCALE GENOMIC DNA]</scope>
    <source>
        <strain evidence="3 4">LMG 21834</strain>
    </source>
</reference>
<protein>
    <submittedName>
        <fullName evidence="3">3-phenylpropionate dioxygenase subunit beta</fullName>
    </submittedName>
</protein>
<dbReference type="EMBL" id="ALAN01000015">
    <property type="protein sequence ID" value="ETI70499.1"/>
    <property type="molecule type" value="Genomic_DNA"/>
</dbReference>
<dbReference type="Pfam" id="PF00866">
    <property type="entry name" value="Ring_hydroxyl_B"/>
    <property type="match status" value="1"/>
</dbReference>
<keyword evidence="3" id="KW-0223">Dioxygenase</keyword>
<comment type="similarity">
    <text evidence="1">Belongs to the bacterial ring-hydroxylating dioxygenase beta subunit family.</text>
</comment>
<name>A0AB94ITU1_9BACI</name>
<organism evidence="3 4">
    <name type="scientific">Neobacillus vireti LMG 21834</name>
    <dbReference type="NCBI Taxonomy" id="1131730"/>
    <lineage>
        <taxon>Bacteria</taxon>
        <taxon>Bacillati</taxon>
        <taxon>Bacillota</taxon>
        <taxon>Bacilli</taxon>
        <taxon>Bacillales</taxon>
        <taxon>Bacillaceae</taxon>
        <taxon>Neobacillus</taxon>
    </lineage>
</organism>
<evidence type="ECO:0000256" key="1">
    <source>
        <dbReference type="ARBA" id="ARBA00009570"/>
    </source>
</evidence>
<evidence type="ECO:0000313" key="3">
    <source>
        <dbReference type="EMBL" id="ETI70499.1"/>
    </source>
</evidence>
<keyword evidence="2" id="KW-0560">Oxidoreductase</keyword>
<accession>A0AB94ITU1</accession>